<evidence type="ECO:0000313" key="1">
    <source>
        <dbReference type="EMBL" id="SBW10483.1"/>
    </source>
</evidence>
<reference evidence="1" key="1">
    <citation type="submission" date="2016-04" db="EMBL/GenBank/DDBJ databases">
        <authorList>
            <person name="Evans L.H."/>
            <person name="Alamgir A."/>
            <person name="Owens N."/>
            <person name="Weber N.D."/>
            <person name="Virtaneva K."/>
            <person name="Barbian K."/>
            <person name="Babar A."/>
            <person name="Rosenke K."/>
        </authorList>
    </citation>
    <scope>NUCLEOTIDE SEQUENCE</scope>
    <source>
        <strain evidence="1">86</strain>
    </source>
</reference>
<sequence>MPFTQREISDAVADVQGITAAAVTKGLKRGFVRIGPSGPASPVRLFSKFLARCMPLLLVVVCLGCAARTPAENAAILQAESLNYAGADASARATGIDNPSVIVPHANLDIVKVDGVSVKGTGIPGERVAFVAPGTRTLSVLIDTGMSVGHSTSHTSGRISGGMGVSSKVVLPENTITFTFEEGKHYTLDYDMGWSSTQFLFKEIPDTHAKADIPGYLREYAAQVARRQAAAKADAERLASYLPFSRQNPALLEGKWSTGEGGKELEFSGNAVTYTGAKSVLISSRPGLEGTFIFDRDTIVTHWEKYHAVLKTITRAERPDVFPQAVWYYTLDGDTLEIKHGGWTPQDIGGTYRRVRQAR</sequence>
<name>A0A212KFK4_9DELT</name>
<dbReference type="EMBL" id="FLUQ01000006">
    <property type="protein sequence ID" value="SBW10483.1"/>
    <property type="molecule type" value="Genomic_DNA"/>
</dbReference>
<accession>A0A212KFK4</accession>
<dbReference type="AlphaFoldDB" id="A0A212KFK4"/>
<protein>
    <submittedName>
        <fullName evidence="1">Uncharacterized protein</fullName>
    </submittedName>
</protein>
<gene>
    <name evidence="1" type="ORF">KL86DPRO_60178</name>
</gene>
<organism evidence="1">
    <name type="scientific">uncultured delta proteobacterium</name>
    <dbReference type="NCBI Taxonomy" id="34034"/>
    <lineage>
        <taxon>Bacteria</taxon>
        <taxon>Deltaproteobacteria</taxon>
        <taxon>environmental samples</taxon>
    </lineage>
</organism>
<proteinExistence type="predicted"/>